<feature type="compositionally biased region" description="Basic and acidic residues" evidence="1">
    <location>
        <begin position="213"/>
        <end position="229"/>
    </location>
</feature>
<feature type="region of interest" description="Disordered" evidence="1">
    <location>
        <begin position="179"/>
        <end position="229"/>
    </location>
</feature>
<gene>
    <name evidence="2" type="ORF">JCGZ_11949</name>
</gene>
<keyword evidence="3" id="KW-1185">Reference proteome</keyword>
<accession>A0A067KEH1</accession>
<dbReference type="Proteomes" id="UP000027138">
    <property type="component" value="Unassembled WGS sequence"/>
</dbReference>
<evidence type="ECO:0000256" key="1">
    <source>
        <dbReference type="SAM" id="MobiDB-lite"/>
    </source>
</evidence>
<evidence type="ECO:0000313" key="3">
    <source>
        <dbReference type="Proteomes" id="UP000027138"/>
    </source>
</evidence>
<protein>
    <submittedName>
        <fullName evidence="2">Uncharacterized protein</fullName>
    </submittedName>
</protein>
<dbReference type="OrthoDB" id="1305100at2759"/>
<reference evidence="2 3" key="1">
    <citation type="journal article" date="2014" name="PLoS ONE">
        <title>Global Analysis of Gene Expression Profiles in Physic Nut (Jatropha curcas L.) Seedlings Exposed to Salt Stress.</title>
        <authorList>
            <person name="Zhang L."/>
            <person name="Zhang C."/>
            <person name="Wu P."/>
            <person name="Chen Y."/>
            <person name="Li M."/>
            <person name="Jiang H."/>
            <person name="Wu G."/>
        </authorList>
    </citation>
    <scope>NUCLEOTIDE SEQUENCE [LARGE SCALE GENOMIC DNA]</scope>
    <source>
        <strain evidence="3">cv. GZQX0401</strain>
        <tissue evidence="2">Young leaves</tissue>
    </source>
</reference>
<sequence>MRIIKLHLDKDGYTWNPVPQEARDFYWEEFQKHFVWEEAITAMLKWLGRNCALYGMLTSLMGFEKAVRSSNACLRRYGRAGRRLGRILHSRESVRYLHETGAAEKYGREPTSMEVFTYTHTKDHDGNTFVNRRALGVNERQLAELRANVMRMSSQHDAGTSSSNPLPAIDRHVSTALHQPLSSPLDPDTADDTLVTPADTTTHPANTPADATTLDRAKDRPRRFDFGPF</sequence>
<evidence type="ECO:0000313" key="2">
    <source>
        <dbReference type="EMBL" id="KDP34631.1"/>
    </source>
</evidence>
<dbReference type="EMBL" id="KK914517">
    <property type="protein sequence ID" value="KDP34631.1"/>
    <property type="molecule type" value="Genomic_DNA"/>
</dbReference>
<proteinExistence type="predicted"/>
<name>A0A067KEH1_JATCU</name>
<dbReference type="AlphaFoldDB" id="A0A067KEH1"/>
<organism evidence="2 3">
    <name type="scientific">Jatropha curcas</name>
    <name type="common">Barbados nut</name>
    <dbReference type="NCBI Taxonomy" id="180498"/>
    <lineage>
        <taxon>Eukaryota</taxon>
        <taxon>Viridiplantae</taxon>
        <taxon>Streptophyta</taxon>
        <taxon>Embryophyta</taxon>
        <taxon>Tracheophyta</taxon>
        <taxon>Spermatophyta</taxon>
        <taxon>Magnoliopsida</taxon>
        <taxon>eudicotyledons</taxon>
        <taxon>Gunneridae</taxon>
        <taxon>Pentapetalae</taxon>
        <taxon>rosids</taxon>
        <taxon>fabids</taxon>
        <taxon>Malpighiales</taxon>
        <taxon>Euphorbiaceae</taxon>
        <taxon>Crotonoideae</taxon>
        <taxon>Jatropheae</taxon>
        <taxon>Jatropha</taxon>
    </lineage>
</organism>